<evidence type="ECO:0000313" key="2">
    <source>
        <dbReference type="EMBL" id="CAG8975905.1"/>
    </source>
</evidence>
<evidence type="ECO:0000256" key="1">
    <source>
        <dbReference type="SAM" id="MobiDB-lite"/>
    </source>
</evidence>
<evidence type="ECO:0000313" key="3">
    <source>
        <dbReference type="Proteomes" id="UP000701801"/>
    </source>
</evidence>
<protein>
    <submittedName>
        <fullName evidence="2">Uncharacterized protein</fullName>
    </submittedName>
</protein>
<keyword evidence="3" id="KW-1185">Reference proteome</keyword>
<feature type="compositionally biased region" description="Low complexity" evidence="1">
    <location>
        <begin position="60"/>
        <end position="76"/>
    </location>
</feature>
<sequence length="558" mass="64124">MDPSEHGNPPKKREASSPPPPVSPTSKSAAKKAKSGAKEPTWAEASPPSFIQHDSSSADTNTTPIPIPTLTPTTRPASLKFNRIGSPHAMGMKQRASTFIGIPHYGYGISIEEMVSGIQIPAALLPTLQPSEPAQSAPSPLMGIKELIERGLLPSNSHYADDDLPEPESVLLPPLPLSDKPIESDDHEYRTFREVVWDRYFQVFEPRITCFDHTWLNWLRFLGLLKLSNPAYNKAKIMNVDWRIAKAVEGKWKDESSAKRRVVEYLADRRQKYDDEHQVPSREYPDNLHRVKALTLEEIESRFSRLQALPPQRSKLRHEKVSTPMITETTFNTLVPLIRLDVVFKAKVVAKYRNPPALSWMEFEIKFRIYSPECFVLAEDYQVKFRQWLRKLGLNRFPFNFCHGYEHALTIVELSWNEIDAEKRNQLATRASKYKEKFLIKGSKPQHWYFLEGYYGFSDNMSVFDPIDTRHRGQRAVDPDYKIKKELWLKHIGLVNEDGGYVTPDELLRRWRSKTDTERIAIEDKAREERVIYCGWQRGSKNLDGGPTGRKPVTILDS</sequence>
<reference evidence="2" key="1">
    <citation type="submission" date="2021-07" db="EMBL/GenBank/DDBJ databases">
        <authorList>
            <person name="Durling M."/>
        </authorList>
    </citation>
    <scope>NUCLEOTIDE SEQUENCE</scope>
</reference>
<name>A0A9N9LI47_9HELO</name>
<comment type="caution">
    <text evidence="2">The sequence shown here is derived from an EMBL/GenBank/DDBJ whole genome shotgun (WGS) entry which is preliminary data.</text>
</comment>
<dbReference type="Proteomes" id="UP000701801">
    <property type="component" value="Unassembled WGS sequence"/>
</dbReference>
<dbReference type="EMBL" id="CAJVRM010000155">
    <property type="protein sequence ID" value="CAG8975905.1"/>
    <property type="molecule type" value="Genomic_DNA"/>
</dbReference>
<dbReference type="AlphaFoldDB" id="A0A9N9LI47"/>
<organism evidence="2 3">
    <name type="scientific">Hymenoscyphus albidus</name>
    <dbReference type="NCBI Taxonomy" id="595503"/>
    <lineage>
        <taxon>Eukaryota</taxon>
        <taxon>Fungi</taxon>
        <taxon>Dikarya</taxon>
        <taxon>Ascomycota</taxon>
        <taxon>Pezizomycotina</taxon>
        <taxon>Leotiomycetes</taxon>
        <taxon>Helotiales</taxon>
        <taxon>Helotiaceae</taxon>
        <taxon>Hymenoscyphus</taxon>
    </lineage>
</organism>
<proteinExistence type="predicted"/>
<feature type="region of interest" description="Disordered" evidence="1">
    <location>
        <begin position="1"/>
        <end position="80"/>
    </location>
</feature>
<accession>A0A9N9LI47</accession>
<gene>
    <name evidence="2" type="ORF">HYALB_00006523</name>
</gene>